<evidence type="ECO:0000313" key="8">
    <source>
        <dbReference type="Proteomes" id="UP000325273"/>
    </source>
</evidence>
<keyword evidence="3 6" id="KW-0812">Transmembrane</keyword>
<feature type="transmembrane region" description="Helical" evidence="6">
    <location>
        <begin position="37"/>
        <end position="60"/>
    </location>
</feature>
<dbReference type="GO" id="GO:0005886">
    <property type="term" value="C:plasma membrane"/>
    <property type="evidence" value="ECO:0007669"/>
    <property type="project" value="UniProtKB-SubCell"/>
</dbReference>
<keyword evidence="4 6" id="KW-1133">Transmembrane helix</keyword>
<feature type="transmembrane region" description="Helical" evidence="6">
    <location>
        <begin position="147"/>
        <end position="170"/>
    </location>
</feature>
<dbReference type="PIRSF" id="PIRSF035875">
    <property type="entry name" value="RNase_BN"/>
    <property type="match status" value="1"/>
</dbReference>
<sequence length="304" mass="31465">MLRQVKNQAVPRKLTLMSIARTAISKFSEPPMMGASIGFFSAFSLAPTLLIVLAVAGWVYGADAAKGRLFDQVKGVLGNDAASAMQTLVEHAHRASGSGVAAALSIALVADGASATFSSLNTALDVVFAAESPKGIAGLALLLRARLISFGMVMGLGFLLVVSLVVDTAIQYAGHAVFGDSSLVVLAALGESVFGLVILAIGFAALIKWLPDAKVHFRHALIGGVTASVLFTAGRHLFGFYLAHAGTANSFGAAGSLALLMMWLYFSAVVFLFGSEIAASIRDASQATGEKPHTAPLSSIVTRR</sequence>
<comment type="caution">
    <text evidence="7">The sequence shown here is derived from an EMBL/GenBank/DDBJ whole genome shotgun (WGS) entry which is preliminary data.</text>
</comment>
<proteinExistence type="predicted"/>
<evidence type="ECO:0000256" key="3">
    <source>
        <dbReference type="ARBA" id="ARBA00022692"/>
    </source>
</evidence>
<dbReference type="PANTHER" id="PTHR30213:SF1">
    <property type="entry name" value="INNER MEMBRANE PROTEIN YHJD"/>
    <property type="match status" value="1"/>
</dbReference>
<evidence type="ECO:0000256" key="6">
    <source>
        <dbReference type="SAM" id="Phobius"/>
    </source>
</evidence>
<keyword evidence="5 6" id="KW-0472">Membrane</keyword>
<comment type="subcellular location">
    <subcellularLocation>
        <location evidence="1">Cell membrane</location>
        <topology evidence="1">Multi-pass membrane protein</topology>
    </subcellularLocation>
</comment>
<name>A0A5B0G968_9BURK</name>
<dbReference type="EMBL" id="VTUZ01000046">
    <property type="protein sequence ID" value="KAA0999987.1"/>
    <property type="molecule type" value="Genomic_DNA"/>
</dbReference>
<evidence type="ECO:0000256" key="5">
    <source>
        <dbReference type="ARBA" id="ARBA00023136"/>
    </source>
</evidence>
<gene>
    <name evidence="7" type="ORF">FVF58_41045</name>
</gene>
<evidence type="ECO:0000256" key="1">
    <source>
        <dbReference type="ARBA" id="ARBA00004651"/>
    </source>
</evidence>
<evidence type="ECO:0000256" key="4">
    <source>
        <dbReference type="ARBA" id="ARBA00022989"/>
    </source>
</evidence>
<protein>
    <submittedName>
        <fullName evidence="7">YihY/virulence factor BrkB family protein</fullName>
    </submittedName>
</protein>
<feature type="transmembrane region" description="Helical" evidence="6">
    <location>
        <begin position="182"/>
        <end position="207"/>
    </location>
</feature>
<organism evidence="7 8">
    <name type="scientific">Paraburkholderia panacisoli</name>
    <dbReference type="NCBI Taxonomy" id="2603818"/>
    <lineage>
        <taxon>Bacteria</taxon>
        <taxon>Pseudomonadati</taxon>
        <taxon>Pseudomonadota</taxon>
        <taxon>Betaproteobacteria</taxon>
        <taxon>Burkholderiales</taxon>
        <taxon>Burkholderiaceae</taxon>
        <taxon>Paraburkholderia</taxon>
    </lineage>
</organism>
<evidence type="ECO:0000256" key="2">
    <source>
        <dbReference type="ARBA" id="ARBA00022475"/>
    </source>
</evidence>
<dbReference type="Pfam" id="PF03631">
    <property type="entry name" value="Virul_fac_BrkB"/>
    <property type="match status" value="1"/>
</dbReference>
<dbReference type="AlphaFoldDB" id="A0A5B0G968"/>
<dbReference type="Proteomes" id="UP000325273">
    <property type="component" value="Unassembled WGS sequence"/>
</dbReference>
<evidence type="ECO:0000313" key="7">
    <source>
        <dbReference type="EMBL" id="KAA0999987.1"/>
    </source>
</evidence>
<dbReference type="PANTHER" id="PTHR30213">
    <property type="entry name" value="INNER MEMBRANE PROTEIN YHJD"/>
    <property type="match status" value="1"/>
</dbReference>
<keyword evidence="2" id="KW-1003">Cell membrane</keyword>
<accession>A0A5B0G968</accession>
<keyword evidence="8" id="KW-1185">Reference proteome</keyword>
<reference evidence="7 8" key="1">
    <citation type="submission" date="2019-08" db="EMBL/GenBank/DDBJ databases">
        <title>Paraburkholderia sp. DCY113.</title>
        <authorList>
            <person name="Kang J."/>
        </authorList>
    </citation>
    <scope>NUCLEOTIDE SEQUENCE [LARGE SCALE GENOMIC DNA]</scope>
    <source>
        <strain evidence="7 8">DCY113</strain>
    </source>
</reference>
<feature type="transmembrane region" description="Helical" evidence="6">
    <location>
        <begin position="250"/>
        <end position="273"/>
    </location>
</feature>
<dbReference type="InterPro" id="IPR017039">
    <property type="entry name" value="Virul_fac_BrkB"/>
</dbReference>
<feature type="transmembrane region" description="Helical" evidence="6">
    <location>
        <begin position="219"/>
        <end position="238"/>
    </location>
</feature>